<dbReference type="KEGG" id="sals:SLNWT_5094"/>
<proteinExistence type="predicted"/>
<evidence type="ECO:0000313" key="2">
    <source>
        <dbReference type="EMBL" id="AJE85470.1"/>
    </source>
</evidence>
<name>A0A0B5F1K7_STRA4</name>
<organism evidence="2 3">
    <name type="scientific">Streptomyces albus (strain ATCC 21838 / DSM 41398 / FERM P-419 / JCM 4703 / NBRC 107858)</name>
    <dbReference type="NCBI Taxonomy" id="1081613"/>
    <lineage>
        <taxon>Bacteria</taxon>
        <taxon>Bacillati</taxon>
        <taxon>Actinomycetota</taxon>
        <taxon>Actinomycetes</taxon>
        <taxon>Kitasatosporales</taxon>
        <taxon>Streptomycetaceae</taxon>
        <taxon>Streptomyces</taxon>
    </lineage>
</organism>
<reference evidence="2 3" key="1">
    <citation type="submission" date="2015-01" db="EMBL/GenBank/DDBJ databases">
        <title>Enhanced salinomycin production by adjusting the supply of polyketide extender units in Streptomyce albus DSM 41398.</title>
        <authorList>
            <person name="Lu C."/>
        </authorList>
    </citation>
    <scope>NUCLEOTIDE SEQUENCE [LARGE SCALE GENOMIC DNA]</scope>
    <source>
        <strain evidence="3">ATCC 21838 / DSM 41398 / FERM P-419 / JCM 4703 / NBRC 107858</strain>
    </source>
</reference>
<dbReference type="Proteomes" id="UP000031523">
    <property type="component" value="Chromosome"/>
</dbReference>
<dbReference type="AlphaFoldDB" id="A0A0B5F1K7"/>
<dbReference type="EMBL" id="CP010519">
    <property type="protein sequence ID" value="AJE85470.1"/>
    <property type="molecule type" value="Genomic_DNA"/>
</dbReference>
<keyword evidence="3" id="KW-1185">Reference proteome</keyword>
<protein>
    <submittedName>
        <fullName evidence="2">Uncharacterized protein</fullName>
    </submittedName>
</protein>
<gene>
    <name evidence="2" type="ORF">SLNWT_5094</name>
</gene>
<feature type="compositionally biased region" description="Low complexity" evidence="1">
    <location>
        <begin position="144"/>
        <end position="159"/>
    </location>
</feature>
<feature type="region of interest" description="Disordered" evidence="1">
    <location>
        <begin position="128"/>
        <end position="170"/>
    </location>
</feature>
<evidence type="ECO:0000313" key="3">
    <source>
        <dbReference type="Proteomes" id="UP000031523"/>
    </source>
</evidence>
<accession>A0A0B5F1K7</accession>
<sequence length="170" mass="18059">MADVMALLALEGAREFVRALSAGAAEWLLRIPELWRRSDEPTRERMAAELGRTATELEAAGEDAAVRIRAEAIWETRLRDLLAAHPEARTEVEGIIEQIRREAPAAPQVRQNIIASGQNATAQGVVGGSIHNHAAPGTVPLGTPASGDPAPGASPGPGAEVQVEREDRAR</sequence>
<evidence type="ECO:0000256" key="1">
    <source>
        <dbReference type="SAM" id="MobiDB-lite"/>
    </source>
</evidence>